<dbReference type="Proteomes" id="UP000018419">
    <property type="component" value="Unassembled WGS sequence"/>
</dbReference>
<dbReference type="EMBL" id="ACVR01000029">
    <property type="protein sequence ID" value="EET82894.1"/>
    <property type="molecule type" value="Genomic_DNA"/>
</dbReference>
<evidence type="ECO:0000313" key="2">
    <source>
        <dbReference type="Proteomes" id="UP000018419"/>
    </source>
</evidence>
<keyword evidence="1" id="KW-0413">Isomerase</keyword>
<proteinExistence type="predicted"/>
<dbReference type="Gene3D" id="3.30.429.10">
    <property type="entry name" value="Macrophage Migration Inhibitory Factor"/>
    <property type="match status" value="1"/>
</dbReference>
<dbReference type="GO" id="GO:0008704">
    <property type="term" value="F:5-carboxymethyl-2-hydroxymuconate delta-isomerase activity"/>
    <property type="evidence" value="ECO:0007669"/>
    <property type="project" value="UniProtKB-EC"/>
</dbReference>
<reference evidence="1 2" key="1">
    <citation type="submission" date="2009-07" db="EMBL/GenBank/DDBJ databases">
        <authorList>
            <person name="Madupu R."/>
            <person name="Durkin A.S."/>
            <person name="Torralba M."/>
            <person name="Methe B."/>
            <person name="Sutton G.G."/>
            <person name="Strausberg R.L."/>
            <person name="Nelson K.E."/>
        </authorList>
    </citation>
    <scope>NUCLEOTIDE SEQUENCE [LARGE SCALE GENOMIC DNA]</scope>
    <source>
        <strain evidence="1 2">SK82</strain>
    </source>
</reference>
<dbReference type="RefSeq" id="WP_005019928.1">
    <property type="nucleotide sequence ID" value="NZ_ACVR01000029.1"/>
</dbReference>
<protein>
    <submittedName>
        <fullName evidence="1">5-carboxymethyl-2-hydroxymuconate delta isomerase</fullName>
        <ecNumber evidence="1">5.3.3.10</ecNumber>
    </submittedName>
</protein>
<evidence type="ECO:0000313" key="1">
    <source>
        <dbReference type="EMBL" id="EET82894.1"/>
    </source>
</evidence>
<comment type="caution">
    <text evidence="1">The sequence shown here is derived from an EMBL/GenBank/DDBJ whole genome shotgun (WGS) entry which is preliminary data.</text>
</comment>
<dbReference type="PANTHER" id="PTHR37950">
    <property type="entry name" value="4-HYDROXYPHENYLACETATE CATABOLISM PROTEIN"/>
    <property type="match status" value="1"/>
</dbReference>
<accession>A0ABM9YP65</accession>
<dbReference type="InterPro" id="IPR014347">
    <property type="entry name" value="Tautomerase/MIF_sf"/>
</dbReference>
<name>A0ABM9YP65_ACIRA</name>
<dbReference type="CDD" id="cd00580">
    <property type="entry name" value="CHMI"/>
    <property type="match status" value="1"/>
</dbReference>
<sequence length="122" mass="14461">MPHVVVEYSANIEQLDRPKLLKRINQVLIESELFQPNDIKARLYCNEDFLIGEGDSSQAYIYVEFSLFKGRTNEQKQRVREALMHVLTQQDYYKTDNDLQIQLCVQLLEMDKENYLKQIVNC</sequence>
<dbReference type="SUPFAM" id="SSF55331">
    <property type="entry name" value="Tautomerase/MIF"/>
    <property type="match status" value="1"/>
</dbReference>
<dbReference type="Pfam" id="PF02962">
    <property type="entry name" value="CHMI"/>
    <property type="match status" value="1"/>
</dbReference>
<dbReference type="EC" id="5.3.3.10" evidence="1"/>
<dbReference type="PANTHER" id="PTHR37950:SF1">
    <property type="entry name" value="4-HYDROXYPHENYLACETATE CATABOLISM PROTEIN"/>
    <property type="match status" value="1"/>
</dbReference>
<organism evidence="1 2">
    <name type="scientific">Acinetobacter radioresistens SK82</name>
    <dbReference type="NCBI Taxonomy" id="596318"/>
    <lineage>
        <taxon>Bacteria</taxon>
        <taxon>Pseudomonadati</taxon>
        <taxon>Pseudomonadota</taxon>
        <taxon>Gammaproteobacteria</taxon>
        <taxon>Moraxellales</taxon>
        <taxon>Moraxellaceae</taxon>
        <taxon>Acinetobacter</taxon>
    </lineage>
</organism>
<gene>
    <name evidence="1" type="primary">hpcD</name>
    <name evidence="1" type="ORF">ACIRA0001_1688</name>
</gene>
<keyword evidence="2" id="KW-1185">Reference proteome</keyword>
<dbReference type="InterPro" id="IPR004220">
    <property type="entry name" value="5-COMe_2-OHmuconate_Isoase"/>
</dbReference>